<keyword evidence="3" id="KW-0689">Ribosomal protein</keyword>
<dbReference type="EMBL" id="FWXD01000009">
    <property type="protein sequence ID" value="SMC24338.1"/>
    <property type="molecule type" value="Genomic_DNA"/>
</dbReference>
<dbReference type="InterPro" id="IPR016181">
    <property type="entry name" value="Acyl_CoA_acyltransferase"/>
</dbReference>
<dbReference type="PROSITE" id="PS51186">
    <property type="entry name" value="GNAT"/>
    <property type="match status" value="1"/>
</dbReference>
<evidence type="ECO:0000256" key="1">
    <source>
        <dbReference type="ARBA" id="ARBA00022679"/>
    </source>
</evidence>
<dbReference type="RefSeq" id="WP_084090510.1">
    <property type="nucleotide sequence ID" value="NZ_FWXD01000009.1"/>
</dbReference>
<evidence type="ECO:0000259" key="2">
    <source>
        <dbReference type="PROSITE" id="PS51186"/>
    </source>
</evidence>
<dbReference type="InterPro" id="IPR050769">
    <property type="entry name" value="NAT_camello-type"/>
</dbReference>
<protein>
    <submittedName>
        <fullName evidence="3">Ribosomal protein S18 acetylase RimI</fullName>
    </submittedName>
</protein>
<dbReference type="Gene3D" id="3.40.630.30">
    <property type="match status" value="1"/>
</dbReference>
<gene>
    <name evidence="3" type="ORF">SAMN02745857_01856</name>
</gene>
<dbReference type="AlphaFoldDB" id="A0A1W1XLD6"/>
<feature type="domain" description="N-acetyltransferase" evidence="2">
    <location>
        <begin position="1"/>
        <end position="164"/>
    </location>
</feature>
<proteinExistence type="predicted"/>
<evidence type="ECO:0000313" key="4">
    <source>
        <dbReference type="Proteomes" id="UP000192761"/>
    </source>
</evidence>
<accession>A0A1W1XLD6</accession>
<dbReference type="GO" id="GO:0008080">
    <property type="term" value="F:N-acetyltransferase activity"/>
    <property type="evidence" value="ECO:0007669"/>
    <property type="project" value="InterPro"/>
</dbReference>
<dbReference type="Pfam" id="PF00583">
    <property type="entry name" value="Acetyltransf_1"/>
    <property type="match status" value="1"/>
</dbReference>
<evidence type="ECO:0000313" key="3">
    <source>
        <dbReference type="EMBL" id="SMC24338.1"/>
    </source>
</evidence>
<organism evidence="3 4">
    <name type="scientific">Andreprevotia lacus DSM 23236</name>
    <dbReference type="NCBI Taxonomy" id="1121001"/>
    <lineage>
        <taxon>Bacteria</taxon>
        <taxon>Pseudomonadati</taxon>
        <taxon>Pseudomonadota</taxon>
        <taxon>Betaproteobacteria</taxon>
        <taxon>Neisseriales</taxon>
        <taxon>Chitinibacteraceae</taxon>
        <taxon>Andreprevotia</taxon>
    </lineage>
</organism>
<keyword evidence="1" id="KW-0808">Transferase</keyword>
<dbReference type="OrthoDB" id="9799092at2"/>
<reference evidence="3 4" key="1">
    <citation type="submission" date="2017-04" db="EMBL/GenBank/DDBJ databases">
        <authorList>
            <person name="Afonso C.L."/>
            <person name="Miller P.J."/>
            <person name="Scott M.A."/>
            <person name="Spackman E."/>
            <person name="Goraichik I."/>
            <person name="Dimitrov K.M."/>
            <person name="Suarez D.L."/>
            <person name="Swayne D.E."/>
        </authorList>
    </citation>
    <scope>NUCLEOTIDE SEQUENCE [LARGE SCALE GENOMIC DNA]</scope>
    <source>
        <strain evidence="3 4">DSM 23236</strain>
    </source>
</reference>
<dbReference type="SUPFAM" id="SSF55729">
    <property type="entry name" value="Acyl-CoA N-acyltransferases (Nat)"/>
    <property type="match status" value="1"/>
</dbReference>
<dbReference type="PANTHER" id="PTHR13947">
    <property type="entry name" value="GNAT FAMILY N-ACETYLTRANSFERASE"/>
    <property type="match status" value="1"/>
</dbReference>
<keyword evidence="4" id="KW-1185">Reference proteome</keyword>
<keyword evidence="3" id="KW-0687">Ribonucleoprotein</keyword>
<dbReference type="CDD" id="cd04301">
    <property type="entry name" value="NAT_SF"/>
    <property type="match status" value="1"/>
</dbReference>
<dbReference type="GO" id="GO:0005840">
    <property type="term" value="C:ribosome"/>
    <property type="evidence" value="ECO:0007669"/>
    <property type="project" value="UniProtKB-KW"/>
</dbReference>
<name>A0A1W1XLD6_9NEIS</name>
<dbReference type="STRING" id="1121001.SAMN02745857_01856"/>
<dbReference type="PANTHER" id="PTHR13947:SF37">
    <property type="entry name" value="LD18367P"/>
    <property type="match status" value="1"/>
</dbReference>
<dbReference type="Proteomes" id="UP000192761">
    <property type="component" value="Unassembled WGS sequence"/>
</dbReference>
<dbReference type="InterPro" id="IPR000182">
    <property type="entry name" value="GNAT_dom"/>
</dbReference>
<sequence>MNIRPLGNPDAGAYQALRLLALAEQPAAFASSHAEEAGRSVEQIRGFLCGSADRVVLGAFDGETLIGVVGIGREGSLKLRHKAFIRSMYVASSYRRQGIGQRLIAEALAIARAWVDVAQITLVVTDGNSEALQLYQQAGFKEYGREPRALLVDGRHYDDILMWRGTDAH</sequence>